<feature type="non-terminal residue" evidence="2">
    <location>
        <position position="52"/>
    </location>
</feature>
<evidence type="ECO:0000256" key="1">
    <source>
        <dbReference type="SAM" id="MobiDB-lite"/>
    </source>
</evidence>
<feature type="non-terminal residue" evidence="2">
    <location>
        <position position="1"/>
    </location>
</feature>
<name>A0A821NDR9_9BILA</name>
<dbReference type="Proteomes" id="UP000663866">
    <property type="component" value="Unassembled WGS sequence"/>
</dbReference>
<reference evidence="2" key="1">
    <citation type="submission" date="2021-02" db="EMBL/GenBank/DDBJ databases">
        <authorList>
            <person name="Nowell W R."/>
        </authorList>
    </citation>
    <scope>NUCLEOTIDE SEQUENCE</scope>
</reference>
<accession>A0A821NDR9</accession>
<comment type="caution">
    <text evidence="2">The sequence shown here is derived from an EMBL/GenBank/DDBJ whole genome shotgun (WGS) entry which is preliminary data.</text>
</comment>
<protein>
    <submittedName>
        <fullName evidence="2">Uncharacterized protein</fullName>
    </submittedName>
</protein>
<evidence type="ECO:0000313" key="3">
    <source>
        <dbReference type="Proteomes" id="UP000663866"/>
    </source>
</evidence>
<proteinExistence type="predicted"/>
<sequence>KTFGYEDIGAEEEFNLLREIFMTSKMDNLLPKHSDEDDENDEEKQHEAGHEE</sequence>
<gene>
    <name evidence="2" type="ORF">OVN521_LOCUS51321</name>
</gene>
<feature type="compositionally biased region" description="Basic and acidic residues" evidence="1">
    <location>
        <begin position="43"/>
        <end position="52"/>
    </location>
</feature>
<keyword evidence="3" id="KW-1185">Reference proteome</keyword>
<dbReference type="EMBL" id="CAJOBG010122705">
    <property type="protein sequence ID" value="CAF4785006.1"/>
    <property type="molecule type" value="Genomic_DNA"/>
</dbReference>
<dbReference type="AlphaFoldDB" id="A0A821NDR9"/>
<evidence type="ECO:0000313" key="2">
    <source>
        <dbReference type="EMBL" id="CAF4785006.1"/>
    </source>
</evidence>
<feature type="region of interest" description="Disordered" evidence="1">
    <location>
        <begin position="28"/>
        <end position="52"/>
    </location>
</feature>
<organism evidence="2 3">
    <name type="scientific">Rotaria magnacalcarata</name>
    <dbReference type="NCBI Taxonomy" id="392030"/>
    <lineage>
        <taxon>Eukaryota</taxon>
        <taxon>Metazoa</taxon>
        <taxon>Spiralia</taxon>
        <taxon>Gnathifera</taxon>
        <taxon>Rotifera</taxon>
        <taxon>Eurotatoria</taxon>
        <taxon>Bdelloidea</taxon>
        <taxon>Philodinida</taxon>
        <taxon>Philodinidae</taxon>
        <taxon>Rotaria</taxon>
    </lineage>
</organism>